<evidence type="ECO:0000313" key="2">
    <source>
        <dbReference type="Proteomes" id="UP001054857"/>
    </source>
</evidence>
<protein>
    <submittedName>
        <fullName evidence="1">Uncharacterized protein</fullName>
    </submittedName>
</protein>
<dbReference type="Proteomes" id="UP001054857">
    <property type="component" value="Unassembled WGS sequence"/>
</dbReference>
<accession>A0AAD3HTI8</accession>
<proteinExistence type="predicted"/>
<organism evidence="1 2">
    <name type="scientific">Astrephomene gubernaculifera</name>
    <dbReference type="NCBI Taxonomy" id="47775"/>
    <lineage>
        <taxon>Eukaryota</taxon>
        <taxon>Viridiplantae</taxon>
        <taxon>Chlorophyta</taxon>
        <taxon>core chlorophytes</taxon>
        <taxon>Chlorophyceae</taxon>
        <taxon>CS clade</taxon>
        <taxon>Chlamydomonadales</taxon>
        <taxon>Astrephomenaceae</taxon>
        <taxon>Astrephomene</taxon>
    </lineage>
</organism>
<name>A0AAD3HTI8_9CHLO</name>
<evidence type="ECO:0000313" key="1">
    <source>
        <dbReference type="EMBL" id="GFR52593.1"/>
    </source>
</evidence>
<gene>
    <name evidence="1" type="ORF">Agub_g15189</name>
</gene>
<dbReference type="AlphaFoldDB" id="A0AAD3HTI8"/>
<dbReference type="PANTHER" id="PTHR15827">
    <property type="entry name" value="CYCLIN-DEPENDENT KINASE 2-INTERACTING PROTEIN"/>
    <property type="match status" value="1"/>
</dbReference>
<comment type="caution">
    <text evidence="1">The sequence shown here is derived from an EMBL/GenBank/DDBJ whole genome shotgun (WGS) entry which is preliminary data.</text>
</comment>
<keyword evidence="2" id="KW-1185">Reference proteome</keyword>
<reference evidence="1 2" key="1">
    <citation type="journal article" date="2021" name="Sci. Rep.">
        <title>Genome sequencing of the multicellular alga Astrephomene provides insights into convergent evolution of germ-soma differentiation.</title>
        <authorList>
            <person name="Yamashita S."/>
            <person name="Yamamoto K."/>
            <person name="Matsuzaki R."/>
            <person name="Suzuki S."/>
            <person name="Yamaguchi H."/>
            <person name="Hirooka S."/>
            <person name="Minakuchi Y."/>
            <person name="Miyagishima S."/>
            <person name="Kawachi M."/>
            <person name="Toyoda A."/>
            <person name="Nozaki H."/>
        </authorList>
    </citation>
    <scope>NUCLEOTIDE SEQUENCE [LARGE SCALE GENOMIC DNA]</scope>
    <source>
        <strain evidence="1 2">NIES-4017</strain>
    </source>
</reference>
<sequence length="257" mass="27085">MSSLAQRQWRQRAQSAVRSAMTAVREARSRFQELSDAGDSALSSLANTGLQLAHLPATRLPPALATLRPELRAAAAGKLVRQLVGMLGELQERVRQLEGCVAALGAAVGSLEGVAQDEPWMRSTPVFHTMPLPKVRQLLTHVYDMHRLEYDSKAAVAAAFAGLFAAPIEAAEAAAAEAQEEFGVGGAGSVGRRADPRGVAALAVVGKGGAGGGKTGDAKRLSDLCTTYISVWMLAPYLEDEQAEEFLGAIGEDMVSF</sequence>
<dbReference type="PANTHER" id="PTHR15827:SF2">
    <property type="entry name" value="CYCLIN-DEPENDENT KINASE 2-INTERACTING PROTEIN"/>
    <property type="match status" value="1"/>
</dbReference>
<dbReference type="EMBL" id="BMAR01000067">
    <property type="protein sequence ID" value="GFR52593.1"/>
    <property type="molecule type" value="Genomic_DNA"/>
</dbReference>